<sequence length="113" mass="12186">MAPAPATIMANLRRGVVEYCVLATLRRGPAYGRDLAVRLTDEGVLTGGEGTLYPLLSRLRRSGLVETSWQESPAGPPRRYYILTPGGEHALAGFVEAWKPFCTAVDRTLGAPS</sequence>
<dbReference type="Pfam" id="PF03551">
    <property type="entry name" value="PadR"/>
    <property type="match status" value="1"/>
</dbReference>
<dbReference type="SUPFAM" id="SSF46785">
    <property type="entry name" value="Winged helix' DNA-binding domain"/>
    <property type="match status" value="1"/>
</dbReference>
<dbReference type="InterPro" id="IPR005149">
    <property type="entry name" value="Tscrpt_reg_PadR_N"/>
</dbReference>
<dbReference type="InterPro" id="IPR036390">
    <property type="entry name" value="WH_DNA-bd_sf"/>
</dbReference>
<reference evidence="3" key="1">
    <citation type="journal article" date="2019" name="Int. J. Syst. Evol. Microbiol.">
        <title>The Global Catalogue of Microorganisms (GCM) 10K type strain sequencing project: providing services to taxonomists for standard genome sequencing and annotation.</title>
        <authorList>
            <consortium name="The Broad Institute Genomics Platform"/>
            <consortium name="The Broad Institute Genome Sequencing Center for Infectious Disease"/>
            <person name="Wu L."/>
            <person name="Ma J."/>
        </authorList>
    </citation>
    <scope>NUCLEOTIDE SEQUENCE [LARGE SCALE GENOMIC DNA]</scope>
    <source>
        <strain evidence="3">JCM 17810</strain>
    </source>
</reference>
<comment type="caution">
    <text evidence="2">The sequence shown here is derived from an EMBL/GenBank/DDBJ whole genome shotgun (WGS) entry which is preliminary data.</text>
</comment>
<keyword evidence="3" id="KW-1185">Reference proteome</keyword>
<organism evidence="2 3">
    <name type="scientific">Georgenia halophila</name>
    <dbReference type="NCBI Taxonomy" id="620889"/>
    <lineage>
        <taxon>Bacteria</taxon>
        <taxon>Bacillati</taxon>
        <taxon>Actinomycetota</taxon>
        <taxon>Actinomycetes</taxon>
        <taxon>Micrococcales</taxon>
        <taxon>Bogoriellaceae</taxon>
        <taxon>Georgenia</taxon>
    </lineage>
</organism>
<evidence type="ECO:0000259" key="1">
    <source>
        <dbReference type="Pfam" id="PF03551"/>
    </source>
</evidence>
<dbReference type="PANTHER" id="PTHR33169">
    <property type="entry name" value="PADR-FAMILY TRANSCRIPTIONAL REGULATOR"/>
    <property type="match status" value="1"/>
</dbReference>
<name>A0ABP8L7G1_9MICO</name>
<proteinExistence type="predicted"/>
<dbReference type="PANTHER" id="PTHR33169:SF14">
    <property type="entry name" value="TRANSCRIPTIONAL REGULATOR RV3488"/>
    <property type="match status" value="1"/>
</dbReference>
<dbReference type="Proteomes" id="UP001500622">
    <property type="component" value="Unassembled WGS sequence"/>
</dbReference>
<feature type="domain" description="Transcription regulator PadR N-terminal" evidence="1">
    <location>
        <begin position="21"/>
        <end position="92"/>
    </location>
</feature>
<dbReference type="Gene3D" id="1.10.10.10">
    <property type="entry name" value="Winged helix-like DNA-binding domain superfamily/Winged helix DNA-binding domain"/>
    <property type="match status" value="1"/>
</dbReference>
<accession>A0ABP8L7G1</accession>
<evidence type="ECO:0000313" key="2">
    <source>
        <dbReference type="EMBL" id="GAA4422987.1"/>
    </source>
</evidence>
<dbReference type="EMBL" id="BAABGN010000008">
    <property type="protein sequence ID" value="GAA4422987.1"/>
    <property type="molecule type" value="Genomic_DNA"/>
</dbReference>
<evidence type="ECO:0000313" key="3">
    <source>
        <dbReference type="Proteomes" id="UP001500622"/>
    </source>
</evidence>
<gene>
    <name evidence="2" type="ORF">GCM10023169_18050</name>
</gene>
<dbReference type="RefSeq" id="WP_345215930.1">
    <property type="nucleotide sequence ID" value="NZ_BAABGN010000008.1"/>
</dbReference>
<protein>
    <submittedName>
        <fullName evidence="2">PadR family transcriptional regulator</fullName>
    </submittedName>
</protein>
<dbReference type="InterPro" id="IPR052509">
    <property type="entry name" value="Metal_resp_DNA-bind_regulator"/>
</dbReference>
<dbReference type="InterPro" id="IPR036388">
    <property type="entry name" value="WH-like_DNA-bd_sf"/>
</dbReference>